<dbReference type="PANTHER" id="PTHR31194:SF218">
    <property type="entry name" value="AP2_ERF DOMAIN-CONTAINING PROTEIN"/>
    <property type="match status" value="1"/>
</dbReference>
<dbReference type="InterPro" id="IPR016177">
    <property type="entry name" value="DNA-bd_dom_sf"/>
</dbReference>
<dbReference type="FunFam" id="3.30.730.10:FF:000001">
    <property type="entry name" value="Ethylene-responsive transcription factor 2"/>
    <property type="match status" value="1"/>
</dbReference>
<proteinExistence type="predicted"/>
<dbReference type="PANTHER" id="PTHR31194">
    <property type="entry name" value="SHN SHINE , DNA BINDING / TRANSCRIPTION FACTOR"/>
    <property type="match status" value="1"/>
</dbReference>
<evidence type="ECO:0000256" key="5">
    <source>
        <dbReference type="ARBA" id="ARBA00023242"/>
    </source>
</evidence>
<keyword evidence="5" id="KW-0539">Nucleus</keyword>
<dbReference type="InterPro" id="IPR036955">
    <property type="entry name" value="AP2/ERF_dom_sf"/>
</dbReference>
<dbReference type="GO" id="GO:0005634">
    <property type="term" value="C:nucleus"/>
    <property type="evidence" value="ECO:0007669"/>
    <property type="project" value="UniProtKB-SubCell"/>
</dbReference>
<dbReference type="SUPFAM" id="SSF54171">
    <property type="entry name" value="DNA-binding domain"/>
    <property type="match status" value="1"/>
</dbReference>
<keyword evidence="2" id="KW-0805">Transcription regulation</keyword>
<dbReference type="GO" id="GO:0003677">
    <property type="term" value="F:DNA binding"/>
    <property type="evidence" value="ECO:0007669"/>
    <property type="project" value="UniProtKB-KW"/>
</dbReference>
<protein>
    <recommendedName>
        <fullName evidence="6">AP2/ERF domain-containing protein</fullName>
    </recommendedName>
</protein>
<dbReference type="PRINTS" id="PR00367">
    <property type="entry name" value="ETHRSPELEMNT"/>
</dbReference>
<keyword evidence="3" id="KW-0238">DNA-binding</keyword>
<dbReference type="PROSITE" id="PS51032">
    <property type="entry name" value="AP2_ERF"/>
    <property type="match status" value="1"/>
</dbReference>
<feature type="domain" description="AP2/ERF" evidence="6">
    <location>
        <begin position="113"/>
        <end position="170"/>
    </location>
</feature>
<keyword evidence="4" id="KW-0804">Transcription</keyword>
<evidence type="ECO:0000313" key="7">
    <source>
        <dbReference type="EMBL" id="KAK7285813.1"/>
    </source>
</evidence>
<evidence type="ECO:0000259" key="6">
    <source>
        <dbReference type="PROSITE" id="PS51032"/>
    </source>
</evidence>
<dbReference type="CDD" id="cd00018">
    <property type="entry name" value="AP2"/>
    <property type="match status" value="1"/>
</dbReference>
<dbReference type="AlphaFoldDB" id="A0AAN9P518"/>
<dbReference type="SMART" id="SM00380">
    <property type="entry name" value="AP2"/>
    <property type="match status" value="1"/>
</dbReference>
<reference evidence="7 8" key="1">
    <citation type="submission" date="2024-01" db="EMBL/GenBank/DDBJ databases">
        <title>The genomes of 5 underutilized Papilionoideae crops provide insights into root nodulation and disease resistance.</title>
        <authorList>
            <person name="Yuan L."/>
        </authorList>
    </citation>
    <scope>NUCLEOTIDE SEQUENCE [LARGE SCALE GENOMIC DNA]</scope>
    <source>
        <strain evidence="7">LY-2023</strain>
        <tissue evidence="7">Leaf</tissue>
    </source>
</reference>
<dbReference type="GO" id="GO:0003700">
    <property type="term" value="F:DNA-binding transcription factor activity"/>
    <property type="evidence" value="ECO:0007669"/>
    <property type="project" value="InterPro"/>
</dbReference>
<keyword evidence="8" id="KW-1185">Reference proteome</keyword>
<evidence type="ECO:0000313" key="8">
    <source>
        <dbReference type="Proteomes" id="UP001359559"/>
    </source>
</evidence>
<comment type="caution">
    <text evidence="7">The sequence shown here is derived from an EMBL/GenBank/DDBJ whole genome shotgun (WGS) entry which is preliminary data.</text>
</comment>
<dbReference type="Proteomes" id="UP001359559">
    <property type="component" value="Unassembled WGS sequence"/>
</dbReference>
<name>A0AAN9P518_CLITE</name>
<accession>A0AAN9P518</accession>
<evidence type="ECO:0000256" key="4">
    <source>
        <dbReference type="ARBA" id="ARBA00023163"/>
    </source>
</evidence>
<evidence type="ECO:0000256" key="1">
    <source>
        <dbReference type="ARBA" id="ARBA00004123"/>
    </source>
</evidence>
<organism evidence="7 8">
    <name type="scientific">Clitoria ternatea</name>
    <name type="common">Butterfly pea</name>
    <dbReference type="NCBI Taxonomy" id="43366"/>
    <lineage>
        <taxon>Eukaryota</taxon>
        <taxon>Viridiplantae</taxon>
        <taxon>Streptophyta</taxon>
        <taxon>Embryophyta</taxon>
        <taxon>Tracheophyta</taxon>
        <taxon>Spermatophyta</taxon>
        <taxon>Magnoliopsida</taxon>
        <taxon>eudicotyledons</taxon>
        <taxon>Gunneridae</taxon>
        <taxon>Pentapetalae</taxon>
        <taxon>rosids</taxon>
        <taxon>fabids</taxon>
        <taxon>Fabales</taxon>
        <taxon>Fabaceae</taxon>
        <taxon>Papilionoideae</taxon>
        <taxon>50 kb inversion clade</taxon>
        <taxon>NPAAA clade</taxon>
        <taxon>indigoferoid/millettioid clade</taxon>
        <taxon>Phaseoleae</taxon>
        <taxon>Clitoria</taxon>
    </lineage>
</organism>
<dbReference type="InterPro" id="IPR001471">
    <property type="entry name" value="AP2/ERF_dom"/>
</dbReference>
<dbReference type="EMBL" id="JAYKXN010000005">
    <property type="protein sequence ID" value="KAK7285813.1"/>
    <property type="molecule type" value="Genomic_DNA"/>
</dbReference>
<dbReference type="InterPro" id="IPR050913">
    <property type="entry name" value="AP2/ERF_ERF"/>
</dbReference>
<evidence type="ECO:0000256" key="3">
    <source>
        <dbReference type="ARBA" id="ARBA00023125"/>
    </source>
</evidence>
<sequence length="324" mass="36718">MEAMFREHKVVTYKHVKNNAILNKAPKIVRISVLDPYATDDDDDGDEDEDEDEHPRVKKKIVNEIRIVENKPDSSFLIGNNVSCVHDPSVPLKQQVHKGGTFTTKAEEGIGKKYRGVRQRPWGRWAAEIRDPSKKSRVWLGTYDTAEEAAMVYDRAAIHFKGSKALTNFIKPPPPENKCMFSSEQGLNVDGVDQFGYGQEEEFEASYCDNDHSSKDSHQIPSPTSVLRTLESDELKWEVSDGVIKVEPSMEDSFLCLDSESIDCCLNFETPLPMVLHETSPTQCIFNENFSDISCCLKEDFESCIWDIDSYFKCPSPEVCKDGE</sequence>
<comment type="subcellular location">
    <subcellularLocation>
        <location evidence="1">Nucleus</location>
    </subcellularLocation>
</comment>
<dbReference type="Pfam" id="PF00847">
    <property type="entry name" value="AP2"/>
    <property type="match status" value="1"/>
</dbReference>
<evidence type="ECO:0000256" key="2">
    <source>
        <dbReference type="ARBA" id="ARBA00023015"/>
    </source>
</evidence>
<dbReference type="Gene3D" id="3.30.730.10">
    <property type="entry name" value="AP2/ERF domain"/>
    <property type="match status" value="1"/>
</dbReference>
<gene>
    <name evidence="7" type="ORF">RJT34_20594</name>
</gene>